<evidence type="ECO:0000259" key="10">
    <source>
        <dbReference type="Pfam" id="PF02355"/>
    </source>
</evidence>
<dbReference type="PANTHER" id="PTHR30081">
    <property type="entry name" value="PROTEIN-EXPORT MEMBRANE PROTEIN SEC"/>
    <property type="match status" value="1"/>
</dbReference>
<evidence type="ECO:0000256" key="4">
    <source>
        <dbReference type="ARBA" id="ARBA00022692"/>
    </source>
</evidence>
<comment type="function">
    <text evidence="9">Part of the Sec protein translocase complex. Interacts with the SecYEG preprotein conducting channel. SecDF uses the proton motive force (PMF) to complete protein translocation after the ATP-dependent function of SecA.</text>
</comment>
<evidence type="ECO:0000256" key="3">
    <source>
        <dbReference type="ARBA" id="ARBA00022475"/>
    </source>
</evidence>
<dbReference type="InterPro" id="IPR054384">
    <property type="entry name" value="SecDF_P1_head"/>
</dbReference>
<sequence>MKSDRRLLWLIAVLTVLSIWIVLPEKMEISLPFLNNLKRTVGSPEININLGPVKLQRKFTTRLGLDLSGGTHLVMEADMAKIPEADRKSAFDSAKNIVETRINLYGLTEPVIQESKVGDAFRIIVEIPGVANLQDAVDLIGTTAQLSFREEASDAAKVATPSSLLEVWPTESGITGKNLKKSEVVFDQNSGNPQVSLQFDSEGAKEFEELTKRSTGKTVAIFLDDQLLSAPRVSTAITGGNAVIQGSFSVKEARDLSVMLNAGALPVPLNVIQQRHIGATLGRDTIQRSLIAGAIGLSTVAVFMIVNYGLLGLVADCALIVYALLVMSVFKLVPVTLTLAGIAGFILSIGMAVDANILIFERLKEELRWGKDFSTALHLGFNRAFPSIWDSNLSSLITCAILYWFGTGIVRGFAVTLAIGIVVSLFSAVTVTRTLLRLMYPER</sequence>
<feature type="domain" description="Protein export membrane protein SecD/SecF C-terminal" evidence="10">
    <location>
        <begin position="270"/>
        <end position="439"/>
    </location>
</feature>
<evidence type="ECO:0000256" key="6">
    <source>
        <dbReference type="ARBA" id="ARBA00022989"/>
    </source>
</evidence>
<dbReference type="PANTHER" id="PTHR30081:SF1">
    <property type="entry name" value="PROTEIN TRANSLOCASE SUBUNIT SECD"/>
    <property type="match status" value="1"/>
</dbReference>
<evidence type="ECO:0000256" key="7">
    <source>
        <dbReference type="ARBA" id="ARBA00023010"/>
    </source>
</evidence>
<dbReference type="GO" id="GO:0065002">
    <property type="term" value="P:intracellular protein transmembrane transport"/>
    <property type="evidence" value="ECO:0007669"/>
    <property type="project" value="UniProtKB-UniRule"/>
</dbReference>
<dbReference type="InterPro" id="IPR001036">
    <property type="entry name" value="Acrflvin-R"/>
</dbReference>
<comment type="similarity">
    <text evidence="9">Belongs to the SecD/SecF family. SecD subfamily.</text>
</comment>
<dbReference type="GO" id="GO:0015450">
    <property type="term" value="F:protein-transporting ATPase activity"/>
    <property type="evidence" value="ECO:0007669"/>
    <property type="project" value="InterPro"/>
</dbReference>
<name>A0A0G1GB07_9BACT</name>
<keyword evidence="8 9" id="KW-0472">Membrane</keyword>
<feature type="transmembrane region" description="Helical" evidence="9">
    <location>
        <begin position="412"/>
        <end position="436"/>
    </location>
</feature>
<reference evidence="13 14" key="1">
    <citation type="journal article" date="2015" name="Nature">
        <title>rRNA introns, odd ribosomes, and small enigmatic genomes across a large radiation of phyla.</title>
        <authorList>
            <person name="Brown C.T."/>
            <person name="Hug L.A."/>
            <person name="Thomas B.C."/>
            <person name="Sharon I."/>
            <person name="Castelle C.J."/>
            <person name="Singh A."/>
            <person name="Wilkins M.J."/>
            <person name="Williams K.H."/>
            <person name="Banfield J.F."/>
        </authorList>
    </citation>
    <scope>NUCLEOTIDE SEQUENCE [LARGE SCALE GENOMIC DNA]</scope>
</reference>
<organism evidence="13 14">
    <name type="scientific">Candidatus Gottesmanbacteria bacterium GW2011_GWA2_43_14</name>
    <dbReference type="NCBI Taxonomy" id="1618443"/>
    <lineage>
        <taxon>Bacteria</taxon>
        <taxon>Candidatus Gottesmaniibacteriota</taxon>
    </lineage>
</organism>
<dbReference type="InterPro" id="IPR022813">
    <property type="entry name" value="SecD/SecF_arch_bac"/>
</dbReference>
<dbReference type="InterPro" id="IPR048634">
    <property type="entry name" value="SecD_SecF_C"/>
</dbReference>
<feature type="domain" description="SecDF P1 head subdomain" evidence="12">
    <location>
        <begin position="172"/>
        <end position="267"/>
    </location>
</feature>
<comment type="subunit">
    <text evidence="9">Forms a complex with SecF. Part of the essential Sec protein translocation apparatus which comprises SecA, SecYEG and auxiliary proteins SecDF. Other proteins may also be involved.</text>
</comment>
<feature type="domain" description="Protein translocase subunit SecDF P1" evidence="11">
    <location>
        <begin position="92"/>
        <end position="151"/>
    </location>
</feature>
<evidence type="ECO:0000256" key="1">
    <source>
        <dbReference type="ARBA" id="ARBA00004651"/>
    </source>
</evidence>
<proteinExistence type="inferred from homology"/>
<dbReference type="PRINTS" id="PR00702">
    <property type="entry name" value="ACRIFLAVINRP"/>
</dbReference>
<dbReference type="GO" id="GO:0005886">
    <property type="term" value="C:plasma membrane"/>
    <property type="evidence" value="ECO:0007669"/>
    <property type="project" value="UniProtKB-SubCell"/>
</dbReference>
<dbReference type="EMBL" id="LCFP01000012">
    <property type="protein sequence ID" value="KKS96113.1"/>
    <property type="molecule type" value="Genomic_DNA"/>
</dbReference>
<dbReference type="Pfam" id="PF07549">
    <property type="entry name" value="Sec_GG"/>
    <property type="match status" value="1"/>
</dbReference>
<comment type="caution">
    <text evidence="9">Lacks conserved residue(s) required for the propagation of feature annotation.</text>
</comment>
<dbReference type="InterPro" id="IPR005791">
    <property type="entry name" value="SecD"/>
</dbReference>
<dbReference type="PATRIC" id="fig|1618443.3.peg.1466"/>
<evidence type="ECO:0000256" key="9">
    <source>
        <dbReference type="HAMAP-Rule" id="MF_01463"/>
    </source>
</evidence>
<dbReference type="FunFam" id="1.20.1640.10:FF:000004">
    <property type="entry name" value="Protein translocase subunit SecD"/>
    <property type="match status" value="1"/>
</dbReference>
<dbReference type="NCBIfam" id="TIGR00916">
    <property type="entry name" value="2A0604s01"/>
    <property type="match status" value="1"/>
</dbReference>
<dbReference type="Gene3D" id="3.30.1360.200">
    <property type="match status" value="1"/>
</dbReference>
<comment type="subcellular location">
    <subcellularLocation>
        <location evidence="1 9">Cell membrane</location>
        <topology evidence="1 9">Multi-pass membrane protein</topology>
    </subcellularLocation>
</comment>
<evidence type="ECO:0000256" key="2">
    <source>
        <dbReference type="ARBA" id="ARBA00022448"/>
    </source>
</evidence>
<evidence type="ECO:0000259" key="12">
    <source>
        <dbReference type="Pfam" id="PF22599"/>
    </source>
</evidence>
<comment type="caution">
    <text evidence="13">The sequence shown here is derived from an EMBL/GenBank/DDBJ whole genome shotgun (WGS) entry which is preliminary data.</text>
</comment>
<dbReference type="Gene3D" id="3.30.70.3400">
    <property type="match status" value="1"/>
</dbReference>
<evidence type="ECO:0000256" key="5">
    <source>
        <dbReference type="ARBA" id="ARBA00022927"/>
    </source>
</evidence>
<evidence type="ECO:0000313" key="14">
    <source>
        <dbReference type="Proteomes" id="UP000034894"/>
    </source>
</evidence>
<dbReference type="HAMAP" id="MF_01463_B">
    <property type="entry name" value="SecD_B"/>
    <property type="match status" value="1"/>
</dbReference>
<dbReference type="AlphaFoldDB" id="A0A0G1GB07"/>
<dbReference type="InterPro" id="IPR022646">
    <property type="entry name" value="SecD/SecF_CS"/>
</dbReference>
<keyword evidence="3 9" id="KW-1003">Cell membrane</keyword>
<accession>A0A0G1GB07</accession>
<keyword evidence="2 9" id="KW-0813">Transport</keyword>
<dbReference type="NCBIfam" id="TIGR01129">
    <property type="entry name" value="secD"/>
    <property type="match status" value="1"/>
</dbReference>
<keyword evidence="4 9" id="KW-0812">Transmembrane</keyword>
<evidence type="ECO:0000259" key="11">
    <source>
        <dbReference type="Pfam" id="PF21760"/>
    </source>
</evidence>
<protein>
    <recommendedName>
        <fullName evidence="9">Protein translocase subunit SecD</fullName>
    </recommendedName>
</protein>
<dbReference type="InterPro" id="IPR055344">
    <property type="entry name" value="SecD_SecF_C_bact"/>
</dbReference>
<dbReference type="Gene3D" id="1.20.1640.10">
    <property type="entry name" value="Multidrug efflux transporter AcrB transmembrane domain"/>
    <property type="match status" value="1"/>
</dbReference>
<dbReference type="GO" id="GO:0006605">
    <property type="term" value="P:protein targeting"/>
    <property type="evidence" value="ECO:0007669"/>
    <property type="project" value="UniProtKB-UniRule"/>
</dbReference>
<dbReference type="GO" id="GO:0043952">
    <property type="term" value="P:protein transport by the Sec complex"/>
    <property type="evidence" value="ECO:0007669"/>
    <property type="project" value="UniProtKB-UniRule"/>
</dbReference>
<evidence type="ECO:0000256" key="8">
    <source>
        <dbReference type="ARBA" id="ARBA00023136"/>
    </source>
</evidence>
<dbReference type="InterPro" id="IPR048631">
    <property type="entry name" value="SecD_1st"/>
</dbReference>
<keyword evidence="6 9" id="KW-1133">Transmembrane helix</keyword>
<dbReference type="SUPFAM" id="SSF82866">
    <property type="entry name" value="Multidrug efflux transporter AcrB transmembrane domain"/>
    <property type="match status" value="1"/>
</dbReference>
<feature type="transmembrane region" description="Helical" evidence="9">
    <location>
        <begin position="289"/>
        <end position="306"/>
    </location>
</feature>
<feature type="transmembrane region" description="Helical" evidence="9">
    <location>
        <begin position="313"/>
        <end position="333"/>
    </location>
</feature>
<dbReference type="STRING" id="1618443.UV73_C0012G0141"/>
<dbReference type="Proteomes" id="UP000034894">
    <property type="component" value="Unassembled WGS sequence"/>
</dbReference>
<gene>
    <name evidence="9" type="primary">secD</name>
    <name evidence="13" type="ORF">UV73_C0012G0141</name>
</gene>
<dbReference type="Pfam" id="PF02355">
    <property type="entry name" value="SecD_SecF_C"/>
    <property type="match status" value="1"/>
</dbReference>
<keyword evidence="5 9" id="KW-0653">Protein transport</keyword>
<keyword evidence="7 9" id="KW-0811">Translocation</keyword>
<dbReference type="Pfam" id="PF22599">
    <property type="entry name" value="SecDF_P1_head"/>
    <property type="match status" value="1"/>
</dbReference>
<dbReference type="Pfam" id="PF21760">
    <property type="entry name" value="SecD_1st"/>
    <property type="match status" value="1"/>
</dbReference>
<evidence type="ECO:0000313" key="13">
    <source>
        <dbReference type="EMBL" id="KKS96113.1"/>
    </source>
</evidence>